<evidence type="ECO:0000259" key="10">
    <source>
        <dbReference type="PROSITE" id="PS50975"/>
    </source>
</evidence>
<dbReference type="Pfam" id="PF02951">
    <property type="entry name" value="GSH-S_N"/>
    <property type="match status" value="1"/>
</dbReference>
<dbReference type="PANTHER" id="PTHR21621:SF4">
    <property type="entry name" value="GLUTATHIONE SYNTHETASE"/>
    <property type="match status" value="1"/>
</dbReference>
<evidence type="ECO:0000256" key="3">
    <source>
        <dbReference type="ARBA" id="ARBA00022598"/>
    </source>
</evidence>
<dbReference type="GO" id="GO:0046872">
    <property type="term" value="F:metal ion binding"/>
    <property type="evidence" value="ECO:0007669"/>
    <property type="project" value="UniProtKB-KW"/>
</dbReference>
<evidence type="ECO:0000256" key="4">
    <source>
        <dbReference type="ARBA" id="ARBA00022684"/>
    </source>
</evidence>
<dbReference type="PROSITE" id="PS50975">
    <property type="entry name" value="ATP_GRASP"/>
    <property type="match status" value="1"/>
</dbReference>
<comment type="cofactor">
    <cofactor evidence="2">
        <name>Mg(2+)</name>
        <dbReference type="ChEBI" id="CHEBI:18420"/>
    </cofactor>
</comment>
<evidence type="ECO:0000256" key="8">
    <source>
        <dbReference type="ARBA" id="ARBA00022842"/>
    </source>
</evidence>
<evidence type="ECO:0000256" key="6">
    <source>
        <dbReference type="ARBA" id="ARBA00022741"/>
    </source>
</evidence>
<dbReference type="InterPro" id="IPR006284">
    <property type="entry name" value="Glut_synth_pro"/>
</dbReference>
<dbReference type="GO" id="GO:0005737">
    <property type="term" value="C:cytoplasm"/>
    <property type="evidence" value="ECO:0007669"/>
    <property type="project" value="TreeGrafter"/>
</dbReference>
<keyword evidence="8" id="KW-0460">Magnesium</keyword>
<comment type="cofactor">
    <cofactor evidence="1">
        <name>Mn(2+)</name>
        <dbReference type="ChEBI" id="CHEBI:29035"/>
    </cofactor>
</comment>
<organism evidence="11">
    <name type="scientific">marine metagenome</name>
    <dbReference type="NCBI Taxonomy" id="408172"/>
    <lineage>
        <taxon>unclassified sequences</taxon>
        <taxon>metagenomes</taxon>
        <taxon>ecological metagenomes</taxon>
    </lineage>
</organism>
<evidence type="ECO:0000256" key="9">
    <source>
        <dbReference type="ARBA" id="ARBA00023211"/>
    </source>
</evidence>
<dbReference type="Gene3D" id="3.30.470.20">
    <property type="entry name" value="ATP-grasp fold, B domain"/>
    <property type="match status" value="1"/>
</dbReference>
<evidence type="ECO:0000256" key="2">
    <source>
        <dbReference type="ARBA" id="ARBA00001946"/>
    </source>
</evidence>
<keyword evidence="5" id="KW-0479">Metal-binding</keyword>
<keyword evidence="4" id="KW-0317">Glutathione biosynthesis</keyword>
<keyword evidence="7" id="KW-0067">ATP-binding</keyword>
<evidence type="ECO:0000313" key="11">
    <source>
        <dbReference type="EMBL" id="SVA87028.1"/>
    </source>
</evidence>
<dbReference type="InterPro" id="IPR011761">
    <property type="entry name" value="ATP-grasp"/>
</dbReference>
<name>A0A381ZCK9_9ZZZZ</name>
<proteinExistence type="inferred from homology"/>
<dbReference type="AlphaFoldDB" id="A0A381ZCK9"/>
<protein>
    <recommendedName>
        <fullName evidence="10">ATP-grasp domain-containing protein</fullName>
    </recommendedName>
</protein>
<evidence type="ECO:0000256" key="7">
    <source>
        <dbReference type="ARBA" id="ARBA00022840"/>
    </source>
</evidence>
<dbReference type="PANTHER" id="PTHR21621">
    <property type="entry name" value="RIBOSOMAL PROTEIN S6 MODIFICATION PROTEIN"/>
    <property type="match status" value="1"/>
</dbReference>
<dbReference type="Pfam" id="PF02955">
    <property type="entry name" value="GSH-S_ATP"/>
    <property type="match status" value="1"/>
</dbReference>
<dbReference type="InterPro" id="IPR016185">
    <property type="entry name" value="PreATP-grasp_dom_sf"/>
</dbReference>
<accession>A0A381ZCK9</accession>
<dbReference type="Gene3D" id="3.40.50.20">
    <property type="match status" value="1"/>
</dbReference>
<dbReference type="GO" id="GO:0005524">
    <property type="term" value="F:ATP binding"/>
    <property type="evidence" value="ECO:0007669"/>
    <property type="project" value="UniProtKB-KW"/>
</dbReference>
<dbReference type="SUPFAM" id="SSF56059">
    <property type="entry name" value="Glutathione synthetase ATP-binding domain-like"/>
    <property type="match status" value="1"/>
</dbReference>
<dbReference type="Gene3D" id="3.30.1490.20">
    <property type="entry name" value="ATP-grasp fold, A domain"/>
    <property type="match status" value="1"/>
</dbReference>
<dbReference type="InterPro" id="IPR004218">
    <property type="entry name" value="GSHS_ATP-bd"/>
</dbReference>
<sequence length="313" mass="35350">MKLAVIMDPIEKIIPEKDGTLDLLLAAQDRNYELIYFEQQNLRIFDGRPLGTGKPLTVKDDTEQWFQFSNDNEYCLSDFDVILMRKDPPFNLEYIYCTYVLDLAENQGSKVINQPSALRNFNEKVSITLFPSMTPQTLVTSSVKEIREFLEHHGKIVVKPLDGMGGRSVFVVDSNDLNAQSIFETITNLSSVTIMAQVYVPEIQEGDKRIHIVYGQHCNTALARIPSDQDNRGNLVMGAKGQTQELTSRDKEICEAIGPTLLEHGIYFAGIDVIGDYLTEINITSPTGMREIKRYAGEDVSGFFFNCLESRDQ</sequence>
<keyword evidence="3" id="KW-0436">Ligase</keyword>
<keyword evidence="9" id="KW-0464">Manganese</keyword>
<dbReference type="GO" id="GO:0004363">
    <property type="term" value="F:glutathione synthase activity"/>
    <property type="evidence" value="ECO:0007669"/>
    <property type="project" value="InterPro"/>
</dbReference>
<dbReference type="NCBIfam" id="NF003573">
    <property type="entry name" value="PRK05246.1"/>
    <property type="match status" value="1"/>
</dbReference>
<dbReference type="InterPro" id="IPR013815">
    <property type="entry name" value="ATP_grasp_subdomain_1"/>
</dbReference>
<dbReference type="InterPro" id="IPR004215">
    <property type="entry name" value="GSHS_N"/>
</dbReference>
<feature type="domain" description="ATP-grasp" evidence="10">
    <location>
        <begin position="124"/>
        <end position="309"/>
    </location>
</feature>
<dbReference type="SUPFAM" id="SSF52440">
    <property type="entry name" value="PreATP-grasp domain"/>
    <property type="match status" value="1"/>
</dbReference>
<evidence type="ECO:0000256" key="1">
    <source>
        <dbReference type="ARBA" id="ARBA00001936"/>
    </source>
</evidence>
<reference evidence="11" key="1">
    <citation type="submission" date="2018-05" db="EMBL/GenBank/DDBJ databases">
        <authorList>
            <person name="Lanie J.A."/>
            <person name="Ng W.-L."/>
            <person name="Kazmierczak K.M."/>
            <person name="Andrzejewski T.M."/>
            <person name="Davidsen T.M."/>
            <person name="Wayne K.J."/>
            <person name="Tettelin H."/>
            <person name="Glass J.I."/>
            <person name="Rusch D."/>
            <person name="Podicherti R."/>
            <person name="Tsui H.-C.T."/>
            <person name="Winkler M.E."/>
        </authorList>
    </citation>
    <scope>NUCLEOTIDE SEQUENCE</scope>
</reference>
<dbReference type="EMBL" id="UINC01020814">
    <property type="protein sequence ID" value="SVA87028.1"/>
    <property type="molecule type" value="Genomic_DNA"/>
</dbReference>
<keyword evidence="6" id="KW-0547">Nucleotide-binding</keyword>
<evidence type="ECO:0000256" key="5">
    <source>
        <dbReference type="ARBA" id="ARBA00022723"/>
    </source>
</evidence>
<gene>
    <name evidence="11" type="ORF">METZ01_LOCUS139882</name>
</gene>
<dbReference type="NCBIfam" id="TIGR01380">
    <property type="entry name" value="glut_syn"/>
    <property type="match status" value="1"/>
</dbReference>
<dbReference type="HAMAP" id="MF_00162">
    <property type="entry name" value="GSH_S"/>
    <property type="match status" value="1"/>
</dbReference>